<accession>A0AAE4FWB8</accession>
<dbReference type="SUPFAM" id="SSF56349">
    <property type="entry name" value="DNA breaking-rejoining enzymes"/>
    <property type="match status" value="1"/>
</dbReference>
<dbReference type="GO" id="GO:0015074">
    <property type="term" value="P:DNA integration"/>
    <property type="evidence" value="ECO:0007669"/>
    <property type="project" value="InterPro"/>
</dbReference>
<dbReference type="InterPro" id="IPR011010">
    <property type="entry name" value="DNA_brk_join_enz"/>
</dbReference>
<dbReference type="PANTHER" id="PTHR30349">
    <property type="entry name" value="PHAGE INTEGRASE-RELATED"/>
    <property type="match status" value="1"/>
</dbReference>
<dbReference type="InterPro" id="IPR050090">
    <property type="entry name" value="Tyrosine_recombinase_XerCD"/>
</dbReference>
<reference evidence="4" key="1">
    <citation type="submission" date="2023-07" db="EMBL/GenBank/DDBJ databases">
        <authorList>
            <person name="Luz R."/>
            <person name="Cordeiro R."/>
            <person name="Fonseca A."/>
            <person name="Goncalves V."/>
        </authorList>
    </citation>
    <scope>NUCLEOTIDE SEQUENCE [LARGE SCALE GENOMIC DNA]</scope>
    <source>
        <strain evidence="4">BACA0444</strain>
    </source>
</reference>
<protein>
    <submittedName>
        <fullName evidence="3">Site-specific integrase</fullName>
    </submittedName>
</protein>
<evidence type="ECO:0000256" key="1">
    <source>
        <dbReference type="ARBA" id="ARBA00023172"/>
    </source>
</evidence>
<comment type="caution">
    <text evidence="3">The sequence shown here is derived from an EMBL/GenBank/DDBJ whole genome shotgun (WGS) entry which is preliminary data.</text>
</comment>
<dbReference type="RefSeq" id="WP_322879677.1">
    <property type="nucleotide sequence ID" value="NZ_JAVMIP010000031.1"/>
</dbReference>
<evidence type="ECO:0000259" key="2">
    <source>
        <dbReference type="PROSITE" id="PS51898"/>
    </source>
</evidence>
<dbReference type="Gene3D" id="1.10.443.10">
    <property type="entry name" value="Intergrase catalytic core"/>
    <property type="match status" value="1"/>
</dbReference>
<proteinExistence type="predicted"/>
<dbReference type="AlphaFoldDB" id="A0AAE4FWB8"/>
<evidence type="ECO:0000313" key="4">
    <source>
        <dbReference type="Proteomes" id="UP001268256"/>
    </source>
</evidence>
<dbReference type="CDD" id="cd01189">
    <property type="entry name" value="INT_ICEBs1_C_like"/>
    <property type="match status" value="1"/>
</dbReference>
<dbReference type="EMBL" id="JAVMIP010000031">
    <property type="protein sequence ID" value="MDS3862472.1"/>
    <property type="molecule type" value="Genomic_DNA"/>
</dbReference>
<dbReference type="Proteomes" id="UP001268256">
    <property type="component" value="Unassembled WGS sequence"/>
</dbReference>
<dbReference type="Pfam" id="PF00589">
    <property type="entry name" value="Phage_integrase"/>
    <property type="match status" value="1"/>
</dbReference>
<keyword evidence="4" id="KW-1185">Reference proteome</keyword>
<dbReference type="PANTHER" id="PTHR30349:SF64">
    <property type="entry name" value="PROPHAGE INTEGRASE INTD-RELATED"/>
    <property type="match status" value="1"/>
</dbReference>
<name>A0AAE4FWB8_9CYAN</name>
<keyword evidence="1" id="KW-0233">DNA recombination</keyword>
<dbReference type="GO" id="GO:0003677">
    <property type="term" value="F:DNA binding"/>
    <property type="evidence" value="ECO:0007669"/>
    <property type="project" value="InterPro"/>
</dbReference>
<gene>
    <name evidence="3" type="ORF">RIF25_16880</name>
</gene>
<dbReference type="GO" id="GO:0006310">
    <property type="term" value="P:DNA recombination"/>
    <property type="evidence" value="ECO:0007669"/>
    <property type="project" value="UniProtKB-KW"/>
</dbReference>
<dbReference type="InterPro" id="IPR013762">
    <property type="entry name" value="Integrase-like_cat_sf"/>
</dbReference>
<feature type="domain" description="Tyr recombinase" evidence="2">
    <location>
        <begin position="144"/>
        <end position="330"/>
    </location>
</feature>
<sequence>MADTPLNRSIAKRKAGEIECDLHSGHYDPTLAKYKPKPVREALTTVHLFERFIESRQTQVSPQAIESRYRPILSNLKRFKSNIEDESQARAFVDLLRSRQSALIANQNLSLLKTFGAWAVAEEHWSSNHFESIERLKVSHAPKPKRLPFTREETRKLLDAARLHPRWHSYHDFYMVLLYLGVRPSEAIGLRWRHINWQRQTITICESLGRTRQAKSTKNGKARVIDLHPDLLAMFQGRFSNDKPQDALIFTTATGKVIDDHCFSQRTWKDLCKAAGIPHQVPYAARHSLGSHLLENGASIPQVVEILGNNPETTARHYAHAINRPQMPGF</sequence>
<dbReference type="InterPro" id="IPR002104">
    <property type="entry name" value="Integrase_catalytic"/>
</dbReference>
<organism evidence="3 4">
    <name type="scientific">Pseudocalidococcus azoricus BACA0444</name>
    <dbReference type="NCBI Taxonomy" id="2918990"/>
    <lineage>
        <taxon>Bacteria</taxon>
        <taxon>Bacillati</taxon>
        <taxon>Cyanobacteriota</taxon>
        <taxon>Cyanophyceae</taxon>
        <taxon>Acaryochloridales</taxon>
        <taxon>Thermosynechococcaceae</taxon>
        <taxon>Pseudocalidococcus</taxon>
        <taxon>Pseudocalidococcus azoricus</taxon>
    </lineage>
</organism>
<evidence type="ECO:0000313" key="3">
    <source>
        <dbReference type="EMBL" id="MDS3862472.1"/>
    </source>
</evidence>
<dbReference type="PROSITE" id="PS51898">
    <property type="entry name" value="TYR_RECOMBINASE"/>
    <property type="match status" value="1"/>
</dbReference>